<keyword evidence="2" id="KW-1185">Reference proteome</keyword>
<protein>
    <submittedName>
        <fullName evidence="1">Uncharacterized protein</fullName>
    </submittedName>
</protein>
<accession>A0ABU4IEZ1</accession>
<sequence>MADTAKIADFIATCSPKDQRKNKAILKVRLMVVIKINNIYS</sequence>
<name>A0ABU4IEZ1_9VIBR</name>
<organism evidence="1 2">
    <name type="scientific">Vibrio plantisponsor</name>
    <dbReference type="NCBI Taxonomy" id="664643"/>
    <lineage>
        <taxon>Bacteria</taxon>
        <taxon>Pseudomonadati</taxon>
        <taxon>Pseudomonadota</taxon>
        <taxon>Gammaproteobacteria</taxon>
        <taxon>Vibrionales</taxon>
        <taxon>Vibrionaceae</taxon>
        <taxon>Vibrio</taxon>
    </lineage>
</organism>
<comment type="caution">
    <text evidence="1">The sequence shown here is derived from an EMBL/GenBank/DDBJ whole genome shotgun (WGS) entry which is preliminary data.</text>
</comment>
<dbReference type="EMBL" id="JAWRCN010000001">
    <property type="protein sequence ID" value="MDW6017118.1"/>
    <property type="molecule type" value="Genomic_DNA"/>
</dbReference>
<reference evidence="1 2" key="1">
    <citation type="submission" date="2023-11" db="EMBL/GenBank/DDBJ databases">
        <title>Plant-associative lifestyle of Vibrio porteresiae and its evolutionary dynamics.</title>
        <authorList>
            <person name="Rameshkumar N."/>
            <person name="Kirti K."/>
        </authorList>
    </citation>
    <scope>NUCLEOTIDE SEQUENCE [LARGE SCALE GENOMIC DNA]</scope>
    <source>
        <strain evidence="1 2">MSSRF60</strain>
    </source>
</reference>
<proteinExistence type="predicted"/>
<dbReference type="Proteomes" id="UP001272325">
    <property type="component" value="Unassembled WGS sequence"/>
</dbReference>
<evidence type="ECO:0000313" key="2">
    <source>
        <dbReference type="Proteomes" id="UP001272325"/>
    </source>
</evidence>
<dbReference type="RefSeq" id="WP_261881165.1">
    <property type="nucleotide sequence ID" value="NZ_AP024893.1"/>
</dbReference>
<evidence type="ECO:0000313" key="1">
    <source>
        <dbReference type="EMBL" id="MDW6017118.1"/>
    </source>
</evidence>
<gene>
    <name evidence="1" type="ORF">SBW85_04930</name>
</gene>